<reference evidence="3 4" key="1">
    <citation type="submission" date="2016-11" db="EMBL/GenBank/DDBJ databases">
        <authorList>
            <person name="Jaros S."/>
            <person name="Januszkiewicz K."/>
            <person name="Wedrychowicz H."/>
        </authorList>
    </citation>
    <scope>NUCLEOTIDE SEQUENCE [LARGE SCALE GENOMIC DNA]</scope>
    <source>
        <strain evidence="3 4">DSM 21986</strain>
    </source>
</reference>
<name>A0A1M5EQD4_9BACT</name>
<dbReference type="Pfam" id="PF00892">
    <property type="entry name" value="EamA"/>
    <property type="match status" value="1"/>
</dbReference>
<evidence type="ECO:0000259" key="2">
    <source>
        <dbReference type="Pfam" id="PF00892"/>
    </source>
</evidence>
<dbReference type="PANTHER" id="PTHR12715">
    <property type="entry name" value="TRANSPORTER, DRUG/METABOLITE EXPORTER FAMILY"/>
    <property type="match status" value="1"/>
</dbReference>
<dbReference type="Proteomes" id="UP000184041">
    <property type="component" value="Unassembled WGS sequence"/>
</dbReference>
<gene>
    <name evidence="3" type="ORF">SAMN05443144_113130</name>
</gene>
<sequence>MLYAGLYDTAPGDLTILPHTEATRTFMIMQTLPVARWHSIIPGTVCFRFLNHFVRLQSAYTLSMMDASLATSFLYLVPVVTILQGWIWLGEVPEMMAILGGTVALAGAAVVNQN</sequence>
<dbReference type="InterPro" id="IPR037185">
    <property type="entry name" value="EmrE-like"/>
</dbReference>
<dbReference type="AlphaFoldDB" id="A0A1M5EQD4"/>
<proteinExistence type="predicted"/>
<dbReference type="EMBL" id="FQUS01000013">
    <property type="protein sequence ID" value="SHF81376.1"/>
    <property type="molecule type" value="Genomic_DNA"/>
</dbReference>
<evidence type="ECO:0000256" key="1">
    <source>
        <dbReference type="SAM" id="Phobius"/>
    </source>
</evidence>
<feature type="transmembrane region" description="Helical" evidence="1">
    <location>
        <begin position="67"/>
        <end position="89"/>
    </location>
</feature>
<feature type="transmembrane region" description="Helical" evidence="1">
    <location>
        <begin position="95"/>
        <end position="112"/>
    </location>
</feature>
<protein>
    <submittedName>
        <fullName evidence="3">EamA-like transporter family protein</fullName>
    </submittedName>
</protein>
<dbReference type="GO" id="GO:0016020">
    <property type="term" value="C:membrane"/>
    <property type="evidence" value="ECO:0007669"/>
    <property type="project" value="InterPro"/>
</dbReference>
<dbReference type="InterPro" id="IPR000620">
    <property type="entry name" value="EamA_dom"/>
</dbReference>
<keyword evidence="1" id="KW-0472">Membrane</keyword>
<dbReference type="InterPro" id="IPR052756">
    <property type="entry name" value="Alkyne_AA_exporter"/>
</dbReference>
<evidence type="ECO:0000313" key="4">
    <source>
        <dbReference type="Proteomes" id="UP000184041"/>
    </source>
</evidence>
<evidence type="ECO:0000313" key="3">
    <source>
        <dbReference type="EMBL" id="SHF81376.1"/>
    </source>
</evidence>
<keyword evidence="1" id="KW-1133">Transmembrane helix</keyword>
<accession>A0A1M5EQD4</accession>
<feature type="domain" description="EamA" evidence="2">
    <location>
        <begin position="59"/>
        <end position="112"/>
    </location>
</feature>
<dbReference type="SUPFAM" id="SSF103481">
    <property type="entry name" value="Multidrug resistance efflux transporter EmrE"/>
    <property type="match status" value="1"/>
</dbReference>
<keyword evidence="4" id="KW-1185">Reference proteome</keyword>
<keyword evidence="1" id="KW-0812">Transmembrane</keyword>
<organism evidence="3 4">
    <name type="scientific">Fodinibius roseus</name>
    <dbReference type="NCBI Taxonomy" id="1194090"/>
    <lineage>
        <taxon>Bacteria</taxon>
        <taxon>Pseudomonadati</taxon>
        <taxon>Balneolota</taxon>
        <taxon>Balneolia</taxon>
        <taxon>Balneolales</taxon>
        <taxon>Balneolaceae</taxon>
        <taxon>Fodinibius</taxon>
    </lineage>
</organism>
<dbReference type="PANTHER" id="PTHR12715:SF4">
    <property type="entry name" value="EAMA DOMAIN-CONTAINING PROTEIN"/>
    <property type="match status" value="1"/>
</dbReference>